<accession>A0A7W7ZJG1</accession>
<feature type="domain" description="TonB C-terminal" evidence="1">
    <location>
        <begin position="1"/>
        <end position="52"/>
    </location>
</feature>
<comment type="caution">
    <text evidence="2">The sequence shown here is derived from an EMBL/GenBank/DDBJ whole genome shotgun (WGS) entry which is preliminary data.</text>
</comment>
<organism evidence="2 3">
    <name type="scientific">Granulicella aggregans</name>
    <dbReference type="NCBI Taxonomy" id="474949"/>
    <lineage>
        <taxon>Bacteria</taxon>
        <taxon>Pseudomonadati</taxon>
        <taxon>Acidobacteriota</taxon>
        <taxon>Terriglobia</taxon>
        <taxon>Terriglobales</taxon>
        <taxon>Acidobacteriaceae</taxon>
        <taxon>Granulicella</taxon>
    </lineage>
</organism>
<dbReference type="GO" id="GO:0055085">
    <property type="term" value="P:transmembrane transport"/>
    <property type="evidence" value="ECO:0007669"/>
    <property type="project" value="InterPro"/>
</dbReference>
<evidence type="ECO:0000259" key="1">
    <source>
        <dbReference type="PROSITE" id="PS52015"/>
    </source>
</evidence>
<name>A0A7W7ZJG1_9BACT</name>
<reference evidence="2 3" key="1">
    <citation type="submission" date="2020-08" db="EMBL/GenBank/DDBJ databases">
        <title>Genomic Encyclopedia of Type Strains, Phase IV (KMG-V): Genome sequencing to study the core and pangenomes of soil and plant-associated prokaryotes.</title>
        <authorList>
            <person name="Whitman W."/>
        </authorList>
    </citation>
    <scope>NUCLEOTIDE SEQUENCE [LARGE SCALE GENOMIC DNA]</scope>
    <source>
        <strain evidence="2 3">M8UP14</strain>
    </source>
</reference>
<dbReference type="Proteomes" id="UP000540989">
    <property type="component" value="Unassembled WGS sequence"/>
</dbReference>
<dbReference type="Pfam" id="PF03544">
    <property type="entry name" value="TonB_C"/>
    <property type="match status" value="1"/>
</dbReference>
<evidence type="ECO:0000313" key="2">
    <source>
        <dbReference type="EMBL" id="MBB5061042.1"/>
    </source>
</evidence>
<dbReference type="InterPro" id="IPR037682">
    <property type="entry name" value="TonB_C"/>
</dbReference>
<gene>
    <name evidence="2" type="ORF">HDF16_005778</name>
</gene>
<dbReference type="AlphaFoldDB" id="A0A7W7ZJG1"/>
<proteinExistence type="predicted"/>
<sequence length="152" mass="16442">MTIVSGPEALRQETVDAVKQWTYRPYILDGRPVPVDLTMGISESLGAGVLFEPVSPGRVRVSSGVMAGRVLYRTEPIIPTLPVDAKVSGATVLSAVIGPDGTVLELMPISGPEFLRIPVADTVRQWRYKPFLIDGTPVEVETTITLNIDFGH</sequence>
<protein>
    <submittedName>
        <fullName evidence="2">Outer membrane biosynthesis protein TonB</fullName>
    </submittedName>
</protein>
<dbReference type="PROSITE" id="PS52015">
    <property type="entry name" value="TONB_CTD"/>
    <property type="match status" value="1"/>
</dbReference>
<dbReference type="EMBL" id="JACHIP010000026">
    <property type="protein sequence ID" value="MBB5061042.1"/>
    <property type="molecule type" value="Genomic_DNA"/>
</dbReference>
<dbReference type="Gene3D" id="3.30.1150.10">
    <property type="match status" value="2"/>
</dbReference>
<dbReference type="SUPFAM" id="SSF74653">
    <property type="entry name" value="TolA/TonB C-terminal domain"/>
    <property type="match status" value="2"/>
</dbReference>
<evidence type="ECO:0000313" key="3">
    <source>
        <dbReference type="Proteomes" id="UP000540989"/>
    </source>
</evidence>
<keyword evidence="3" id="KW-1185">Reference proteome</keyword>